<feature type="compositionally biased region" description="Basic and acidic residues" evidence="1">
    <location>
        <begin position="156"/>
        <end position="170"/>
    </location>
</feature>
<dbReference type="EnsemblPlants" id="Bo8g033600.1">
    <property type="protein sequence ID" value="Bo8g033600.1"/>
    <property type="gene ID" value="Bo8g033600"/>
</dbReference>
<evidence type="ECO:0008006" key="4">
    <source>
        <dbReference type="Google" id="ProtNLM"/>
    </source>
</evidence>
<feature type="compositionally biased region" description="Polar residues" evidence="1">
    <location>
        <begin position="140"/>
        <end position="155"/>
    </location>
</feature>
<proteinExistence type="predicted"/>
<feature type="region of interest" description="Disordered" evidence="1">
    <location>
        <begin position="86"/>
        <end position="198"/>
    </location>
</feature>
<feature type="compositionally biased region" description="Polar residues" evidence="1">
    <location>
        <begin position="102"/>
        <end position="119"/>
    </location>
</feature>
<protein>
    <recommendedName>
        <fullName evidence="4">DUF4283 domain-containing protein</fullName>
    </recommendedName>
</protein>
<name>A0A0D3DLC5_BRAOL</name>
<evidence type="ECO:0000256" key="1">
    <source>
        <dbReference type="SAM" id="MobiDB-lite"/>
    </source>
</evidence>
<feature type="compositionally biased region" description="Basic and acidic residues" evidence="1">
    <location>
        <begin position="177"/>
        <end position="186"/>
    </location>
</feature>
<keyword evidence="3" id="KW-1185">Reference proteome</keyword>
<sequence length="428" mass="48569">MYVLVRWEPIVHDDYPWIILFWAHLIGFSLHLWTDTNLRNIGGRIGHIDTLELTEGRMLIEVDSRRPLKFSRNVEYEGDEVTIEINKDSTPPERSGVFSRVQLPQEQMTQEQSSRQSSLMGRESQHRYASSQLTRHHLRTNLSGSTYDNRGSQSRSCEDKGQRGHYSDRIIKRRHEYNRSNRDGGTRHSTGPYDRRKEQTWIVKSRRTDVSEVDQTGYDHGEASREIVSYEHVSAPSHVNNSAGGSSRKLASTIITPVREPPMVENVTLRTRGEARSLTFSPSREKEPSKAKDQIIEALLDMELVDQQDGDMLDAEGIEDDLLGLDLMEMEDNGCRDEPPEEKGRTAGIKSIRHMKLGVKQSAPLGIPSRKFEILLRGSPSKRSSSTGAHAPGAENFPRTFRGTIEILDRSMGYSHRSITILRPGPSL</sequence>
<organism evidence="2 3">
    <name type="scientific">Brassica oleracea var. oleracea</name>
    <dbReference type="NCBI Taxonomy" id="109376"/>
    <lineage>
        <taxon>Eukaryota</taxon>
        <taxon>Viridiplantae</taxon>
        <taxon>Streptophyta</taxon>
        <taxon>Embryophyta</taxon>
        <taxon>Tracheophyta</taxon>
        <taxon>Spermatophyta</taxon>
        <taxon>Magnoliopsida</taxon>
        <taxon>eudicotyledons</taxon>
        <taxon>Gunneridae</taxon>
        <taxon>Pentapetalae</taxon>
        <taxon>rosids</taxon>
        <taxon>malvids</taxon>
        <taxon>Brassicales</taxon>
        <taxon>Brassicaceae</taxon>
        <taxon>Brassiceae</taxon>
        <taxon>Brassica</taxon>
    </lineage>
</organism>
<dbReference type="AlphaFoldDB" id="A0A0D3DLC5"/>
<dbReference type="HOGENOM" id="CLU_016441_0_0_1"/>
<evidence type="ECO:0000313" key="3">
    <source>
        <dbReference type="Proteomes" id="UP000032141"/>
    </source>
</evidence>
<evidence type="ECO:0000313" key="2">
    <source>
        <dbReference type="EnsemblPlants" id="Bo8g033600.1"/>
    </source>
</evidence>
<reference evidence="2 3" key="1">
    <citation type="journal article" date="2014" name="Genome Biol.">
        <title>Transcriptome and methylome profiling reveals relics of genome dominance in the mesopolyploid Brassica oleracea.</title>
        <authorList>
            <person name="Parkin I.A."/>
            <person name="Koh C."/>
            <person name="Tang H."/>
            <person name="Robinson S.J."/>
            <person name="Kagale S."/>
            <person name="Clarke W.E."/>
            <person name="Town C.D."/>
            <person name="Nixon J."/>
            <person name="Krishnakumar V."/>
            <person name="Bidwell S.L."/>
            <person name="Denoeud F."/>
            <person name="Belcram H."/>
            <person name="Links M.G."/>
            <person name="Just J."/>
            <person name="Clarke C."/>
            <person name="Bender T."/>
            <person name="Huebert T."/>
            <person name="Mason A.S."/>
            <person name="Pires J.C."/>
            <person name="Barker G."/>
            <person name="Moore J."/>
            <person name="Walley P.G."/>
            <person name="Manoli S."/>
            <person name="Batley J."/>
            <person name="Edwards D."/>
            <person name="Nelson M.N."/>
            <person name="Wang X."/>
            <person name="Paterson A.H."/>
            <person name="King G."/>
            <person name="Bancroft I."/>
            <person name="Chalhoub B."/>
            <person name="Sharpe A.G."/>
        </authorList>
    </citation>
    <scope>NUCLEOTIDE SEQUENCE</scope>
    <source>
        <strain evidence="2 3">cv. TO1000</strain>
    </source>
</reference>
<dbReference type="eggNOG" id="KOG1075">
    <property type="taxonomic scope" value="Eukaryota"/>
</dbReference>
<reference evidence="2" key="2">
    <citation type="submission" date="2015-03" db="UniProtKB">
        <authorList>
            <consortium name="EnsemblPlants"/>
        </authorList>
    </citation>
    <scope>IDENTIFICATION</scope>
</reference>
<feature type="region of interest" description="Disordered" evidence="1">
    <location>
        <begin position="378"/>
        <end position="397"/>
    </location>
</feature>
<accession>A0A0D3DLC5</accession>
<dbReference type="Proteomes" id="UP000032141">
    <property type="component" value="Chromosome C8"/>
</dbReference>
<dbReference type="Gramene" id="Bo8g033600.1">
    <property type="protein sequence ID" value="Bo8g033600.1"/>
    <property type="gene ID" value="Bo8g033600"/>
</dbReference>